<dbReference type="PANTHER" id="PTHR43806">
    <property type="entry name" value="PEPTIDASE S8"/>
    <property type="match status" value="1"/>
</dbReference>
<dbReference type="PROSITE" id="PS00137">
    <property type="entry name" value="SUBTILASE_HIS"/>
    <property type="match status" value="1"/>
</dbReference>
<dbReference type="SUPFAM" id="SSF52743">
    <property type="entry name" value="Subtilisin-like"/>
    <property type="match status" value="1"/>
</dbReference>
<feature type="active site" description="Charge relay system" evidence="10">
    <location>
        <position position="77"/>
    </location>
</feature>
<dbReference type="PRINTS" id="PR00723">
    <property type="entry name" value="SUBTILISIN"/>
</dbReference>
<organism evidence="15 16">
    <name type="scientific">Streptomyces millisiae</name>
    <dbReference type="NCBI Taxonomy" id="3075542"/>
    <lineage>
        <taxon>Bacteria</taxon>
        <taxon>Bacillati</taxon>
        <taxon>Actinomycetota</taxon>
        <taxon>Actinomycetes</taxon>
        <taxon>Kitasatosporales</taxon>
        <taxon>Streptomycetaceae</taxon>
        <taxon>Streptomyces</taxon>
    </lineage>
</organism>
<evidence type="ECO:0000256" key="13">
    <source>
        <dbReference type="SAM" id="SignalP"/>
    </source>
</evidence>
<evidence type="ECO:0000313" key="15">
    <source>
        <dbReference type="EMBL" id="MDT0318751.1"/>
    </source>
</evidence>
<dbReference type="InterPro" id="IPR023834">
    <property type="entry name" value="T7SS_pept_S8A_mycosin"/>
</dbReference>
<dbReference type="EMBL" id="JAVREM010000008">
    <property type="protein sequence ID" value="MDT0318751.1"/>
    <property type="molecule type" value="Genomic_DNA"/>
</dbReference>
<feature type="compositionally biased region" description="Pro residues" evidence="11">
    <location>
        <begin position="410"/>
        <end position="419"/>
    </location>
</feature>
<dbReference type="GO" id="GO:0008233">
    <property type="term" value="F:peptidase activity"/>
    <property type="evidence" value="ECO:0007669"/>
    <property type="project" value="UniProtKB-KW"/>
</dbReference>
<dbReference type="PANTHER" id="PTHR43806:SF11">
    <property type="entry name" value="CEREVISIN-RELATED"/>
    <property type="match status" value="1"/>
</dbReference>
<keyword evidence="3" id="KW-1003">Cell membrane</keyword>
<name>A0ABU2LMD5_9ACTN</name>
<keyword evidence="4 10" id="KW-0645">Protease</keyword>
<sequence length="451" mass="45084">MRAVRGLGSSLAAALALLAAALPGAVTPAAASEPCRTQVGPQELPAGVELRPLVELLGLPQAWDLATGAGVTVAVVDSGVDATHPDLDGRVARGSEFVGVREEREFVRDTPARQRDCEGHGTAVAGLVAARGADGEGVIGVAPGATVYPVRIADGVENATPRTFAAAIADAVAAGAGVINLSLAIPSDYEPIREAVERALAEDVVVVAAAGNEGDARMYPAAYDGVLAVGAVDAEGQPLDSSNPGDWVDLAAIGADQVVVSPGGEGYRAEGGTSMAAAQVSAVAALVRSRFPELPATEVAQRLIRSATPLGGGRNDRTGAGLVDPFGALTGLGGREGEGGDDAAAAPAGRVPVVPLPRDEPLLGPTRATGLAVSGVLLLAVLVGLLAAPGLRRAARRGWRAGTAPRRPAPEPPAPPGPPAARLAWLGGDGEGGEGGTTDHKAPHQNRSRTP</sequence>
<dbReference type="Proteomes" id="UP001183420">
    <property type="component" value="Unassembled WGS sequence"/>
</dbReference>
<feature type="region of interest" description="Disordered" evidence="11">
    <location>
        <begin position="395"/>
        <end position="451"/>
    </location>
</feature>
<dbReference type="NCBIfam" id="TIGR03921">
    <property type="entry name" value="T7SS_mycosin"/>
    <property type="match status" value="1"/>
</dbReference>
<evidence type="ECO:0000256" key="11">
    <source>
        <dbReference type="SAM" id="MobiDB-lite"/>
    </source>
</evidence>
<keyword evidence="16" id="KW-1185">Reference proteome</keyword>
<feature type="compositionally biased region" description="Gly residues" evidence="11">
    <location>
        <begin position="427"/>
        <end position="436"/>
    </location>
</feature>
<evidence type="ECO:0000256" key="1">
    <source>
        <dbReference type="ARBA" id="ARBA00004162"/>
    </source>
</evidence>
<keyword evidence="13" id="KW-0732">Signal</keyword>
<comment type="subcellular location">
    <subcellularLocation>
        <location evidence="1">Cell membrane</location>
        <topology evidence="1">Single-pass membrane protein</topology>
    </subcellularLocation>
</comment>
<evidence type="ECO:0000256" key="9">
    <source>
        <dbReference type="ARBA" id="ARBA00023136"/>
    </source>
</evidence>
<dbReference type="InterPro" id="IPR036852">
    <property type="entry name" value="Peptidase_S8/S53_dom_sf"/>
</dbReference>
<keyword evidence="8 12" id="KW-1133">Transmembrane helix</keyword>
<accession>A0ABU2LMD5</accession>
<feature type="signal peptide" evidence="13">
    <location>
        <begin position="1"/>
        <end position="31"/>
    </location>
</feature>
<feature type="domain" description="Peptidase S8/S53" evidence="14">
    <location>
        <begin position="68"/>
        <end position="320"/>
    </location>
</feature>
<keyword evidence="5 12" id="KW-0812">Transmembrane</keyword>
<gene>
    <name evidence="15" type="primary">mycP</name>
    <name evidence="15" type="ORF">RNC47_10420</name>
</gene>
<keyword evidence="7 10" id="KW-0720">Serine protease</keyword>
<feature type="active site" description="Charge relay system" evidence="10">
    <location>
        <position position="274"/>
    </location>
</feature>
<dbReference type="GO" id="GO:0006508">
    <property type="term" value="P:proteolysis"/>
    <property type="evidence" value="ECO:0007669"/>
    <property type="project" value="UniProtKB-KW"/>
</dbReference>
<dbReference type="Pfam" id="PF00082">
    <property type="entry name" value="Peptidase_S8"/>
    <property type="match status" value="1"/>
</dbReference>
<comment type="similarity">
    <text evidence="2 10">Belongs to the peptidase S8 family.</text>
</comment>
<dbReference type="InterPro" id="IPR023827">
    <property type="entry name" value="Peptidase_S8_Asp-AS"/>
</dbReference>
<evidence type="ECO:0000256" key="10">
    <source>
        <dbReference type="PROSITE-ProRule" id="PRU01240"/>
    </source>
</evidence>
<dbReference type="InterPro" id="IPR050131">
    <property type="entry name" value="Peptidase_S8_subtilisin-like"/>
</dbReference>
<evidence type="ECO:0000256" key="3">
    <source>
        <dbReference type="ARBA" id="ARBA00022475"/>
    </source>
</evidence>
<evidence type="ECO:0000313" key="16">
    <source>
        <dbReference type="Proteomes" id="UP001183420"/>
    </source>
</evidence>
<dbReference type="PROSITE" id="PS51892">
    <property type="entry name" value="SUBTILASE"/>
    <property type="match status" value="1"/>
</dbReference>
<evidence type="ECO:0000256" key="12">
    <source>
        <dbReference type="SAM" id="Phobius"/>
    </source>
</evidence>
<keyword evidence="9 12" id="KW-0472">Membrane</keyword>
<reference evidence="16" key="1">
    <citation type="submission" date="2023-07" db="EMBL/GenBank/DDBJ databases">
        <title>30 novel species of actinomycetes from the DSMZ collection.</title>
        <authorList>
            <person name="Nouioui I."/>
        </authorList>
    </citation>
    <scope>NUCLEOTIDE SEQUENCE [LARGE SCALE GENOMIC DNA]</scope>
    <source>
        <strain evidence="16">DSM 44918</strain>
    </source>
</reference>
<evidence type="ECO:0000256" key="2">
    <source>
        <dbReference type="ARBA" id="ARBA00011073"/>
    </source>
</evidence>
<comment type="caution">
    <text evidence="15">The sequence shown here is derived from an EMBL/GenBank/DDBJ whole genome shotgun (WGS) entry which is preliminary data.</text>
</comment>
<dbReference type="InterPro" id="IPR022398">
    <property type="entry name" value="Peptidase_S8_His-AS"/>
</dbReference>
<evidence type="ECO:0000256" key="4">
    <source>
        <dbReference type="ARBA" id="ARBA00022670"/>
    </source>
</evidence>
<dbReference type="InterPro" id="IPR000209">
    <property type="entry name" value="Peptidase_S8/S53_dom"/>
</dbReference>
<dbReference type="PROSITE" id="PS00136">
    <property type="entry name" value="SUBTILASE_ASP"/>
    <property type="match status" value="1"/>
</dbReference>
<evidence type="ECO:0000256" key="5">
    <source>
        <dbReference type="ARBA" id="ARBA00022692"/>
    </source>
</evidence>
<protein>
    <submittedName>
        <fullName evidence="15">Type VII secretion-associated serine protease mycosin</fullName>
    </submittedName>
</protein>
<evidence type="ECO:0000256" key="6">
    <source>
        <dbReference type="ARBA" id="ARBA00022801"/>
    </source>
</evidence>
<keyword evidence="6 10" id="KW-0378">Hydrolase</keyword>
<feature type="active site" description="Charge relay system" evidence="10">
    <location>
        <position position="120"/>
    </location>
</feature>
<dbReference type="InterPro" id="IPR015500">
    <property type="entry name" value="Peptidase_S8_subtilisin-rel"/>
</dbReference>
<evidence type="ECO:0000259" key="14">
    <source>
        <dbReference type="Pfam" id="PF00082"/>
    </source>
</evidence>
<evidence type="ECO:0000256" key="7">
    <source>
        <dbReference type="ARBA" id="ARBA00022825"/>
    </source>
</evidence>
<proteinExistence type="inferred from homology"/>
<dbReference type="Gene3D" id="3.40.50.200">
    <property type="entry name" value="Peptidase S8/S53 domain"/>
    <property type="match status" value="1"/>
</dbReference>
<evidence type="ECO:0000256" key="8">
    <source>
        <dbReference type="ARBA" id="ARBA00022989"/>
    </source>
</evidence>
<feature type="transmembrane region" description="Helical" evidence="12">
    <location>
        <begin position="371"/>
        <end position="391"/>
    </location>
</feature>
<feature type="chain" id="PRO_5047375756" evidence="13">
    <location>
        <begin position="32"/>
        <end position="451"/>
    </location>
</feature>
<dbReference type="RefSeq" id="WP_311597622.1">
    <property type="nucleotide sequence ID" value="NZ_JAVREM010000008.1"/>
</dbReference>